<accession>A0ABT9LPQ8</accession>
<dbReference type="InterPro" id="IPR050583">
    <property type="entry name" value="Mycobacterial_A85_antigen"/>
</dbReference>
<organism evidence="2 3">
    <name type="scientific">Streptomyces griseoviridis</name>
    <dbReference type="NCBI Taxonomy" id="45398"/>
    <lineage>
        <taxon>Bacteria</taxon>
        <taxon>Bacillati</taxon>
        <taxon>Actinomycetota</taxon>
        <taxon>Actinomycetes</taxon>
        <taxon>Kitasatosporales</taxon>
        <taxon>Streptomycetaceae</taxon>
        <taxon>Streptomyces</taxon>
    </lineage>
</organism>
<dbReference type="Gene3D" id="3.40.50.1820">
    <property type="entry name" value="alpha/beta hydrolase"/>
    <property type="match status" value="1"/>
</dbReference>
<dbReference type="InterPro" id="IPR000801">
    <property type="entry name" value="Esterase-like"/>
</dbReference>
<feature type="chain" id="PRO_5045410520" evidence="1">
    <location>
        <begin position="37"/>
        <end position="366"/>
    </location>
</feature>
<reference evidence="2 3" key="1">
    <citation type="submission" date="2023-07" db="EMBL/GenBank/DDBJ databases">
        <title>Sequencing the genomes of 1000 actinobacteria strains.</title>
        <authorList>
            <person name="Klenk H.-P."/>
        </authorList>
    </citation>
    <scope>NUCLEOTIDE SEQUENCE [LARGE SCALE GENOMIC DNA]</scope>
    <source>
        <strain evidence="2 3">DSM 40229</strain>
    </source>
</reference>
<keyword evidence="2" id="KW-0378">Hydrolase</keyword>
<gene>
    <name evidence="2" type="ORF">J2S47_006014</name>
</gene>
<evidence type="ECO:0000313" key="2">
    <source>
        <dbReference type="EMBL" id="MDP9685512.1"/>
    </source>
</evidence>
<comment type="caution">
    <text evidence="2">The sequence shown here is derived from an EMBL/GenBank/DDBJ whole genome shotgun (WGS) entry which is preliminary data.</text>
</comment>
<keyword evidence="3" id="KW-1185">Reference proteome</keyword>
<sequence>MTGRTRRNRAWSRTVVAWLLAAVAVTVITPAGPARAAGPEAPPPMADGFGLTQVGAATGTATNFYLTVTTPQVAGEQHIKIILPSGYYDDPDRRYPVLYFLHGSPDDPVQQTYPALTTSDDMITVVPDGGARGWYANWLDQNTAAGAQNWETFHLQQVIPFIDANLRTVAAKKARAVAGVSMGGFGAFHYAQARPDLFGHTASLSGDIDLSARSMDLRLAVVASLIDASGVICAAASGACDPDESPYKPGVDSDAAFGSPYPVFNADRRWNEVDPSQHMDRLAAAGVRVSVYTGDGGGSPLEPEFWVAGAAKNVKAAMDALGMTYFYVNYGDGAGWGSRCDGGHNGGCWEEDLRHLIPRLEREFAA</sequence>
<dbReference type="PANTHER" id="PTHR48098">
    <property type="entry name" value="ENTEROCHELIN ESTERASE-RELATED"/>
    <property type="match status" value="1"/>
</dbReference>
<evidence type="ECO:0000313" key="3">
    <source>
        <dbReference type="Proteomes" id="UP001231675"/>
    </source>
</evidence>
<evidence type="ECO:0000256" key="1">
    <source>
        <dbReference type="SAM" id="SignalP"/>
    </source>
</evidence>
<dbReference type="Pfam" id="PF00756">
    <property type="entry name" value="Esterase"/>
    <property type="match status" value="1"/>
</dbReference>
<proteinExistence type="predicted"/>
<dbReference type="Proteomes" id="UP001231675">
    <property type="component" value="Unassembled WGS sequence"/>
</dbReference>
<keyword evidence="1" id="KW-0732">Signal</keyword>
<feature type="signal peptide" evidence="1">
    <location>
        <begin position="1"/>
        <end position="36"/>
    </location>
</feature>
<dbReference type="EMBL" id="JAURUD010000001">
    <property type="protein sequence ID" value="MDP9685512.1"/>
    <property type="molecule type" value="Genomic_DNA"/>
</dbReference>
<name>A0ABT9LPQ8_STRGD</name>
<dbReference type="SUPFAM" id="SSF53474">
    <property type="entry name" value="alpha/beta-Hydrolases"/>
    <property type="match status" value="1"/>
</dbReference>
<dbReference type="GO" id="GO:0016787">
    <property type="term" value="F:hydrolase activity"/>
    <property type="evidence" value="ECO:0007669"/>
    <property type="project" value="UniProtKB-KW"/>
</dbReference>
<dbReference type="InterPro" id="IPR029058">
    <property type="entry name" value="AB_hydrolase_fold"/>
</dbReference>
<dbReference type="PANTHER" id="PTHR48098:SF1">
    <property type="entry name" value="DIACYLGLYCEROL ACYLTRANSFERASE_MYCOLYLTRANSFERASE AG85A"/>
    <property type="match status" value="1"/>
</dbReference>
<protein>
    <submittedName>
        <fullName evidence="2">S-formylglutathione hydrolase FrmB</fullName>
    </submittedName>
</protein>